<reference evidence="1 2" key="1">
    <citation type="submission" date="2021-06" db="EMBL/GenBank/DDBJ databases">
        <title>Caerostris extrusa draft genome.</title>
        <authorList>
            <person name="Kono N."/>
            <person name="Arakawa K."/>
        </authorList>
    </citation>
    <scope>NUCLEOTIDE SEQUENCE [LARGE SCALE GENOMIC DNA]</scope>
</reference>
<name>A0AAV4NSX4_CAEEX</name>
<dbReference type="Proteomes" id="UP001054945">
    <property type="component" value="Unassembled WGS sequence"/>
</dbReference>
<organism evidence="1 2">
    <name type="scientific">Caerostris extrusa</name>
    <name type="common">Bark spider</name>
    <name type="synonym">Caerostris bankana</name>
    <dbReference type="NCBI Taxonomy" id="172846"/>
    <lineage>
        <taxon>Eukaryota</taxon>
        <taxon>Metazoa</taxon>
        <taxon>Ecdysozoa</taxon>
        <taxon>Arthropoda</taxon>
        <taxon>Chelicerata</taxon>
        <taxon>Arachnida</taxon>
        <taxon>Araneae</taxon>
        <taxon>Araneomorphae</taxon>
        <taxon>Entelegynae</taxon>
        <taxon>Araneoidea</taxon>
        <taxon>Araneidae</taxon>
        <taxon>Caerostris</taxon>
    </lineage>
</organism>
<proteinExistence type="predicted"/>
<keyword evidence="2" id="KW-1185">Reference proteome</keyword>
<dbReference type="AlphaFoldDB" id="A0AAV4NSX4"/>
<comment type="caution">
    <text evidence="1">The sequence shown here is derived from an EMBL/GenBank/DDBJ whole genome shotgun (WGS) entry which is preliminary data.</text>
</comment>
<accession>A0AAV4NSX4</accession>
<evidence type="ECO:0000313" key="1">
    <source>
        <dbReference type="EMBL" id="GIX88060.1"/>
    </source>
</evidence>
<protein>
    <submittedName>
        <fullName evidence="1">Uncharacterized protein</fullName>
    </submittedName>
</protein>
<dbReference type="EMBL" id="BPLR01021287">
    <property type="protein sequence ID" value="GIX88060.1"/>
    <property type="molecule type" value="Genomic_DNA"/>
</dbReference>
<sequence>MMQKKNFTLQAGSRGLWAKPVLRVTFGAVPCPLFEKVADHGRCPGRPTRNILEDLKAPCNLKVMRGTDLAALVGEEAVQELSESWVGFVSVCKAIV</sequence>
<gene>
    <name evidence="1" type="ORF">CEXT_616281</name>
</gene>
<evidence type="ECO:0000313" key="2">
    <source>
        <dbReference type="Proteomes" id="UP001054945"/>
    </source>
</evidence>